<dbReference type="RefSeq" id="WP_345583462.1">
    <property type="nucleotide sequence ID" value="NZ_BAAAXF010000066.1"/>
</dbReference>
<evidence type="ECO:0000313" key="6">
    <source>
        <dbReference type="Proteomes" id="UP001501455"/>
    </source>
</evidence>
<dbReference type="InterPro" id="IPR002772">
    <property type="entry name" value="Glyco_hydro_3_C"/>
</dbReference>
<dbReference type="InterPro" id="IPR036962">
    <property type="entry name" value="Glyco_hydro_3_N_sf"/>
</dbReference>
<dbReference type="InterPro" id="IPR044993">
    <property type="entry name" value="BXL"/>
</dbReference>
<dbReference type="InterPro" id="IPR005084">
    <property type="entry name" value="CBM6"/>
</dbReference>
<protein>
    <submittedName>
        <fullName evidence="5">Glycoside hydrolase family 3 C-terminal domain-containing protein</fullName>
    </submittedName>
</protein>
<dbReference type="InterPro" id="IPR001764">
    <property type="entry name" value="Glyco_hydro_3_N"/>
</dbReference>
<dbReference type="SUPFAM" id="SSF50405">
    <property type="entry name" value="Actin-crosslinking proteins"/>
    <property type="match status" value="1"/>
</dbReference>
<dbReference type="Gene3D" id="2.60.120.260">
    <property type="entry name" value="Galactose-binding domain-like"/>
    <property type="match status" value="1"/>
</dbReference>
<comment type="similarity">
    <text evidence="1">Belongs to the glycosyl hydrolase 3 family.</text>
</comment>
<reference evidence="6" key="1">
    <citation type="journal article" date="2019" name="Int. J. Syst. Evol. Microbiol.">
        <title>The Global Catalogue of Microorganisms (GCM) 10K type strain sequencing project: providing services to taxonomists for standard genome sequencing and annotation.</title>
        <authorList>
            <consortium name="The Broad Institute Genomics Platform"/>
            <consortium name="The Broad Institute Genome Sequencing Center for Infectious Disease"/>
            <person name="Wu L."/>
            <person name="Ma J."/>
        </authorList>
    </citation>
    <scope>NUCLEOTIDE SEQUENCE [LARGE SCALE GENOMIC DNA]</scope>
    <source>
        <strain evidence="6">JCM 4816</strain>
    </source>
</reference>
<dbReference type="PANTHER" id="PTHR42721">
    <property type="entry name" value="SUGAR HYDROLASE-RELATED"/>
    <property type="match status" value="1"/>
</dbReference>
<dbReference type="Pfam" id="PF14310">
    <property type="entry name" value="Fn3-like"/>
    <property type="match status" value="1"/>
</dbReference>
<dbReference type="InterPro" id="IPR012319">
    <property type="entry name" value="FPG_cat"/>
</dbReference>
<gene>
    <name evidence="5" type="ORF">GCM10019016_093680</name>
</gene>
<dbReference type="InterPro" id="IPR026891">
    <property type="entry name" value="Fn3-like"/>
</dbReference>
<dbReference type="InterPro" id="IPR013783">
    <property type="entry name" value="Ig-like_fold"/>
</dbReference>
<keyword evidence="2" id="KW-0732">Signal</keyword>
<dbReference type="SMART" id="SM01217">
    <property type="entry name" value="Fn3_like"/>
    <property type="match status" value="1"/>
</dbReference>
<dbReference type="Gene3D" id="2.60.40.10">
    <property type="entry name" value="Immunoglobulins"/>
    <property type="match status" value="1"/>
</dbReference>
<proteinExistence type="inferred from homology"/>
<dbReference type="PRINTS" id="PR00133">
    <property type="entry name" value="GLHYDRLASE3"/>
</dbReference>
<comment type="caution">
    <text evidence="5">The sequence shown here is derived from an EMBL/GenBank/DDBJ whole genome shotgun (WGS) entry which is preliminary data.</text>
</comment>
<dbReference type="Pfam" id="PF00933">
    <property type="entry name" value="Glyco_hydro_3"/>
    <property type="match status" value="1"/>
</dbReference>
<dbReference type="Proteomes" id="UP001501455">
    <property type="component" value="Unassembled WGS sequence"/>
</dbReference>
<dbReference type="SUPFAM" id="SSF52279">
    <property type="entry name" value="Beta-D-glucan exohydrolase, C-terminal domain"/>
    <property type="match status" value="1"/>
</dbReference>
<dbReference type="InterPro" id="IPR036881">
    <property type="entry name" value="Glyco_hydro_3_C_sf"/>
</dbReference>
<dbReference type="SUPFAM" id="SSF51445">
    <property type="entry name" value="(Trans)glycosidases"/>
    <property type="match status" value="1"/>
</dbReference>
<keyword evidence="3 5" id="KW-0378">Hydrolase</keyword>
<name>A0ABP6U536_9ACTN</name>
<dbReference type="PROSITE" id="PS51068">
    <property type="entry name" value="FPG_CAT"/>
    <property type="match status" value="1"/>
</dbReference>
<dbReference type="GO" id="GO:0016787">
    <property type="term" value="F:hydrolase activity"/>
    <property type="evidence" value="ECO:0007669"/>
    <property type="project" value="UniProtKB-KW"/>
</dbReference>
<sequence>MTAQTPPTPPFRDPQLPFAKRINDLLSRLTLDEKVGLLHQFGPAVERLGVAAFRTGQEALHGVAWMGPATVFPQAVGLGATWNPELVRRVGEAVSREARAMRARDERVGLNVWAPTVNLLRHPLWGRNEEGYAEDPKLTSAIATAYTRGLRGDHPVYWRTAPVLKHWLAHNNETDRDTTSSSVRPRVLHEYDLRAFRDTVEAGAVAGVMPAYNLVNGRPNHVSPHLRGQLRTWTDQELLVCSDAGAPSNLVDSEHYFDTHEEATAAALRAGVDSFTDHGTDGSRIVARVEGALEQGLLTEADVDTAVRRQLSVRFRLGEFDPGADPYAGERAFDTPEHRALAQEAAEQAVVLLKNDGLLPLAPGARIAVVGPLADECKLDWYSGALLHRSTPLEGIHERFGPARVEFAEGVDRVLLRTAAGAFLHVPPAPEAPGAARGAEGALDPALVAGRTDLPPLATDAAGTELALVDWGGGVLTLRAPDGRYLSVAEDGYVRASADQPGGWIVQETFRLEPHGDGHLLRHLGTGRHVQVAADGVKVAEEDPEVFGLVVVERGEDAVARAAARADVVVVVAGNDPHINGRETEDRTTLRLPAQQELLLRAARAANPATVLALVSAYPYAVDPAELPAVLWTAHGGQAAGTALARVLAGDVSPAGRLPQTWYADDADLPDLLDYDVIGGRQTYLYFEGVPLFPFGHGLSYAAFSYGALTARADAAAVRVSFTVTNTGDVTADEVAQLYARAVRAPVPRPRRELVAHRRVTLAPGETAELSFDVPPSAFAFWDVAAGRWRVEPGPYELLAGASSEDVRLRTTVVLDGEPALPRPVLERGLDAADFDEQSGTEIVDRSRTAGDAVTPVGGKDGELLFRRCDFGGGLSEVTVEVSGEGTVELSLDGGPALAALSPGSPTAGPYAYVTLTAPVAAPVDGVHDVRLGLRGPLRLARVGFSG</sequence>
<keyword evidence="6" id="KW-1185">Reference proteome</keyword>
<dbReference type="Pfam" id="PF03422">
    <property type="entry name" value="CBM_6"/>
    <property type="match status" value="1"/>
</dbReference>
<evidence type="ECO:0000256" key="3">
    <source>
        <dbReference type="ARBA" id="ARBA00022801"/>
    </source>
</evidence>
<organism evidence="5 6">
    <name type="scientific">Streptomyces prasinosporus</name>
    <dbReference type="NCBI Taxonomy" id="68256"/>
    <lineage>
        <taxon>Bacteria</taxon>
        <taxon>Bacillati</taxon>
        <taxon>Actinomycetota</taxon>
        <taxon>Actinomycetes</taxon>
        <taxon>Kitasatosporales</taxon>
        <taxon>Streptomycetaceae</taxon>
        <taxon>Streptomyces</taxon>
        <taxon>Streptomyces albogriseolus group</taxon>
    </lineage>
</organism>
<evidence type="ECO:0000313" key="5">
    <source>
        <dbReference type="EMBL" id="GAA3502260.1"/>
    </source>
</evidence>
<dbReference type="Gene3D" id="3.20.20.300">
    <property type="entry name" value="Glycoside hydrolase, family 3, N-terminal domain"/>
    <property type="match status" value="1"/>
</dbReference>
<dbReference type="SMART" id="SM00606">
    <property type="entry name" value="CBD_IV"/>
    <property type="match status" value="1"/>
</dbReference>
<evidence type="ECO:0000259" key="4">
    <source>
        <dbReference type="PROSITE" id="PS51068"/>
    </source>
</evidence>
<dbReference type="InterPro" id="IPR017853">
    <property type="entry name" value="GH"/>
</dbReference>
<feature type="domain" description="Formamidopyrimidine-DNA glycosylase catalytic" evidence="4">
    <location>
        <begin position="427"/>
        <end position="548"/>
    </location>
</feature>
<accession>A0ABP6U536</accession>
<dbReference type="InterPro" id="IPR008979">
    <property type="entry name" value="Galactose-bd-like_sf"/>
</dbReference>
<dbReference type="InterPro" id="IPR008999">
    <property type="entry name" value="Actin-crosslinking"/>
</dbReference>
<dbReference type="Pfam" id="PF01915">
    <property type="entry name" value="Glyco_hydro_3_C"/>
    <property type="match status" value="1"/>
</dbReference>
<dbReference type="CDD" id="cd23343">
    <property type="entry name" value="beta-trefoil_FSCN_BglX-like"/>
    <property type="match status" value="1"/>
</dbReference>
<dbReference type="Gene3D" id="3.40.50.1700">
    <property type="entry name" value="Glycoside hydrolase family 3 C-terminal domain"/>
    <property type="match status" value="1"/>
</dbReference>
<dbReference type="PANTHER" id="PTHR42721:SF3">
    <property type="entry name" value="BETA-D-XYLOSIDASE 5-RELATED"/>
    <property type="match status" value="1"/>
</dbReference>
<dbReference type="Gene3D" id="2.60.120.380">
    <property type="match status" value="1"/>
</dbReference>
<evidence type="ECO:0000256" key="2">
    <source>
        <dbReference type="ARBA" id="ARBA00022729"/>
    </source>
</evidence>
<dbReference type="InterPro" id="IPR006584">
    <property type="entry name" value="Cellulose-bd_IV"/>
</dbReference>
<evidence type="ECO:0000256" key="1">
    <source>
        <dbReference type="ARBA" id="ARBA00005336"/>
    </source>
</evidence>
<dbReference type="SUPFAM" id="SSF49785">
    <property type="entry name" value="Galactose-binding domain-like"/>
    <property type="match status" value="1"/>
</dbReference>
<dbReference type="EMBL" id="BAAAXF010000066">
    <property type="protein sequence ID" value="GAA3502260.1"/>
    <property type="molecule type" value="Genomic_DNA"/>
</dbReference>